<dbReference type="AlphaFoldDB" id="A6G3W1"/>
<dbReference type="InterPro" id="IPR051606">
    <property type="entry name" value="Polyketide_Oxido-like"/>
</dbReference>
<evidence type="ECO:0000313" key="2">
    <source>
        <dbReference type="EMBL" id="EDM79498.1"/>
    </source>
</evidence>
<dbReference type="Gene3D" id="3.40.50.720">
    <property type="entry name" value="NAD(P)-binding Rossmann-like Domain"/>
    <property type="match status" value="1"/>
</dbReference>
<reference evidence="2 3" key="1">
    <citation type="submission" date="2007-06" db="EMBL/GenBank/DDBJ databases">
        <authorList>
            <person name="Shimkets L."/>
            <person name="Ferriera S."/>
            <person name="Johnson J."/>
            <person name="Kravitz S."/>
            <person name="Beeson K."/>
            <person name="Sutton G."/>
            <person name="Rogers Y.-H."/>
            <person name="Friedman R."/>
            <person name="Frazier M."/>
            <person name="Venter J.C."/>
        </authorList>
    </citation>
    <scope>NUCLEOTIDE SEQUENCE [LARGE SCALE GENOMIC DNA]</scope>
    <source>
        <strain evidence="2 3">SIR-1</strain>
    </source>
</reference>
<dbReference type="InterPro" id="IPR016040">
    <property type="entry name" value="NAD(P)-bd_dom"/>
</dbReference>
<dbReference type="SUPFAM" id="SSF51735">
    <property type="entry name" value="NAD(P)-binding Rossmann-fold domains"/>
    <property type="match status" value="1"/>
</dbReference>
<accession>A6G3W1</accession>
<evidence type="ECO:0000259" key="1">
    <source>
        <dbReference type="Pfam" id="PF13460"/>
    </source>
</evidence>
<dbReference type="Pfam" id="PF13460">
    <property type="entry name" value="NAD_binding_10"/>
    <property type="match status" value="1"/>
</dbReference>
<dbReference type="Proteomes" id="UP000005801">
    <property type="component" value="Unassembled WGS sequence"/>
</dbReference>
<dbReference type="GO" id="GO:0042602">
    <property type="term" value="F:riboflavin reductase (NADPH) activity"/>
    <property type="evidence" value="ECO:0007669"/>
    <property type="project" value="TreeGrafter"/>
</dbReference>
<organism evidence="2 3">
    <name type="scientific">Plesiocystis pacifica SIR-1</name>
    <dbReference type="NCBI Taxonomy" id="391625"/>
    <lineage>
        <taxon>Bacteria</taxon>
        <taxon>Pseudomonadati</taxon>
        <taxon>Myxococcota</taxon>
        <taxon>Polyangia</taxon>
        <taxon>Nannocystales</taxon>
        <taxon>Nannocystaceae</taxon>
        <taxon>Plesiocystis</taxon>
    </lineage>
</organism>
<dbReference type="PANTHER" id="PTHR43355">
    <property type="entry name" value="FLAVIN REDUCTASE (NADPH)"/>
    <property type="match status" value="1"/>
</dbReference>
<keyword evidence="3" id="KW-1185">Reference proteome</keyword>
<dbReference type="STRING" id="391625.PPSIR1_35267"/>
<dbReference type="PANTHER" id="PTHR43355:SF2">
    <property type="entry name" value="FLAVIN REDUCTASE (NADPH)"/>
    <property type="match status" value="1"/>
</dbReference>
<feature type="domain" description="NAD(P)-binding" evidence="1">
    <location>
        <begin position="27"/>
        <end position="215"/>
    </location>
</feature>
<name>A6G3W1_9BACT</name>
<protein>
    <recommendedName>
        <fullName evidence="1">NAD(P)-binding domain-containing protein</fullName>
    </recommendedName>
</protein>
<comment type="caution">
    <text evidence="2">The sequence shown here is derived from an EMBL/GenBank/DDBJ whole genome shotgun (WGS) entry which is preliminary data.</text>
</comment>
<proteinExistence type="predicted"/>
<sequence length="233" mass="25356">MAARPEPASGGAMRARRSPPRTLTLLGATGRTGRHLLRLALHGGYRVRALVRDPRALASPHPRLELVPGDACELGAMEQAVAGASVVLSTLGHTPSSADDVLTQAARNLVEVARRRPIERVVALISGSILVPGDRPPLGYRCLTHAFRPLFRRRFTDSRRQAEVILGSGLDYVLVRATRLSDEPGTGEVEAGPLDGRVRPTIPRVDVAAFMLEQVWSDAFLHQTPLVRRPRRS</sequence>
<dbReference type="InterPro" id="IPR036291">
    <property type="entry name" value="NAD(P)-bd_dom_sf"/>
</dbReference>
<dbReference type="eggNOG" id="COG0702">
    <property type="taxonomic scope" value="Bacteria"/>
</dbReference>
<dbReference type="GO" id="GO:0004074">
    <property type="term" value="F:biliverdin reductase [NAD(P)H] activity"/>
    <property type="evidence" value="ECO:0007669"/>
    <property type="project" value="TreeGrafter"/>
</dbReference>
<gene>
    <name evidence="2" type="ORF">PPSIR1_35267</name>
</gene>
<evidence type="ECO:0000313" key="3">
    <source>
        <dbReference type="Proteomes" id="UP000005801"/>
    </source>
</evidence>
<dbReference type="EMBL" id="ABCS01000019">
    <property type="protein sequence ID" value="EDM79498.1"/>
    <property type="molecule type" value="Genomic_DNA"/>
</dbReference>